<evidence type="ECO:0000256" key="1">
    <source>
        <dbReference type="ARBA" id="ARBA00007637"/>
    </source>
</evidence>
<feature type="domain" description="NAD-dependent epimerase/dehydratase" evidence="2">
    <location>
        <begin position="21"/>
        <end position="242"/>
    </location>
</feature>
<dbReference type="AlphaFoldDB" id="A0A1F8EDS0"/>
<dbReference type="SUPFAM" id="SSF51735">
    <property type="entry name" value="NAD(P)-binding Rossmann-fold domains"/>
    <property type="match status" value="1"/>
</dbReference>
<dbReference type="EMBL" id="MGJB01000006">
    <property type="protein sequence ID" value="OGM98960.1"/>
    <property type="molecule type" value="Genomic_DNA"/>
</dbReference>
<evidence type="ECO:0000313" key="4">
    <source>
        <dbReference type="Proteomes" id="UP000176893"/>
    </source>
</evidence>
<dbReference type="PANTHER" id="PTHR43000">
    <property type="entry name" value="DTDP-D-GLUCOSE 4,6-DEHYDRATASE-RELATED"/>
    <property type="match status" value="1"/>
</dbReference>
<sequence length="318" mass="36202">MSIISIIKKIKIFDLGTFQKILITGGTGFLGSAITRLLSDNGYKLFVLKRTGSDTYRINDLIKEGRVNLIDIDNEDLFEVFKFQKFDIVIHAATSYGRNDQTHEEIAKVNIELPAKLLEFAIANKSKLFINTDTFFELTGDDNQRDLEYIKTKKGFLKLAENTAKNITKFANLRLEHVYGPDDNPTKFVPFLIRKLCHGNTVDFNPGEHKRDFIYLEDVANAFLQTIKNLKKLGPWEEFGIGTEEIHTIKDLGEEIRNHLTRSGAINWGAKPYSIGENMHSKGADTSNNQKIGWGCTYSFDKGVKKTVESYLKSYEKK</sequence>
<gene>
    <name evidence="3" type="ORF">A2649_01175</name>
</gene>
<dbReference type="InterPro" id="IPR001509">
    <property type="entry name" value="Epimerase_deHydtase"/>
</dbReference>
<dbReference type="STRING" id="1802661.A2649_01175"/>
<dbReference type="Proteomes" id="UP000176893">
    <property type="component" value="Unassembled WGS sequence"/>
</dbReference>
<dbReference type="Gene3D" id="3.40.50.720">
    <property type="entry name" value="NAD(P)-binding Rossmann-like Domain"/>
    <property type="match status" value="1"/>
</dbReference>
<dbReference type="Pfam" id="PF01370">
    <property type="entry name" value="Epimerase"/>
    <property type="match status" value="1"/>
</dbReference>
<name>A0A1F8EDS0_9BACT</name>
<comment type="similarity">
    <text evidence="1">Belongs to the NAD(P)-dependent epimerase/dehydratase family.</text>
</comment>
<proteinExistence type="inferred from homology"/>
<evidence type="ECO:0000313" key="3">
    <source>
        <dbReference type="EMBL" id="OGM98960.1"/>
    </source>
</evidence>
<comment type="caution">
    <text evidence="3">The sequence shown here is derived from an EMBL/GenBank/DDBJ whole genome shotgun (WGS) entry which is preliminary data.</text>
</comment>
<accession>A0A1F8EDS0</accession>
<evidence type="ECO:0000259" key="2">
    <source>
        <dbReference type="Pfam" id="PF01370"/>
    </source>
</evidence>
<dbReference type="InterPro" id="IPR036291">
    <property type="entry name" value="NAD(P)-bd_dom_sf"/>
</dbReference>
<protein>
    <recommendedName>
        <fullName evidence="2">NAD-dependent epimerase/dehydratase domain-containing protein</fullName>
    </recommendedName>
</protein>
<reference evidence="3 4" key="1">
    <citation type="journal article" date="2016" name="Nat. Commun.">
        <title>Thousands of microbial genomes shed light on interconnected biogeochemical processes in an aquifer system.</title>
        <authorList>
            <person name="Anantharaman K."/>
            <person name="Brown C.T."/>
            <person name="Hug L.A."/>
            <person name="Sharon I."/>
            <person name="Castelle C.J."/>
            <person name="Probst A.J."/>
            <person name="Thomas B.C."/>
            <person name="Singh A."/>
            <person name="Wilkins M.J."/>
            <person name="Karaoz U."/>
            <person name="Brodie E.L."/>
            <person name="Williams K.H."/>
            <person name="Hubbard S.S."/>
            <person name="Banfield J.F."/>
        </authorList>
    </citation>
    <scope>NUCLEOTIDE SEQUENCE [LARGE SCALE GENOMIC DNA]</scope>
</reference>
<organism evidence="3 4">
    <name type="scientific">Candidatus Yanofskybacteria bacterium RIFCSPHIGHO2_01_FULL_41_26</name>
    <dbReference type="NCBI Taxonomy" id="1802661"/>
    <lineage>
        <taxon>Bacteria</taxon>
        <taxon>Candidatus Yanofskyibacteriota</taxon>
    </lineage>
</organism>